<feature type="domain" description="Bacterial sugar transferase" evidence="4">
    <location>
        <begin position="35"/>
        <end position="196"/>
    </location>
</feature>
<feature type="compositionally biased region" description="Basic and acidic residues" evidence="2">
    <location>
        <begin position="248"/>
        <end position="262"/>
    </location>
</feature>
<keyword evidence="5" id="KW-0808">Transferase</keyword>
<evidence type="ECO:0000259" key="4">
    <source>
        <dbReference type="Pfam" id="PF02397"/>
    </source>
</evidence>
<dbReference type="Pfam" id="PF02397">
    <property type="entry name" value="Bac_transf"/>
    <property type="match status" value="1"/>
</dbReference>
<feature type="region of interest" description="Disordered" evidence="2">
    <location>
        <begin position="248"/>
        <end position="286"/>
    </location>
</feature>
<comment type="caution">
    <text evidence="5">The sequence shown here is derived from an EMBL/GenBank/DDBJ whole genome shotgun (WGS) entry which is preliminary data.</text>
</comment>
<gene>
    <name evidence="5" type="ORF">IAC57_01745</name>
</gene>
<evidence type="ECO:0000256" key="1">
    <source>
        <dbReference type="ARBA" id="ARBA00006464"/>
    </source>
</evidence>
<evidence type="ECO:0000313" key="5">
    <source>
        <dbReference type="EMBL" id="HIU58802.1"/>
    </source>
</evidence>
<dbReference type="PANTHER" id="PTHR30576">
    <property type="entry name" value="COLANIC BIOSYNTHESIS UDP-GLUCOSE LIPID CARRIER TRANSFERASE"/>
    <property type="match status" value="1"/>
</dbReference>
<reference evidence="5" key="2">
    <citation type="journal article" date="2021" name="PeerJ">
        <title>Extensive microbial diversity within the chicken gut microbiome revealed by metagenomics and culture.</title>
        <authorList>
            <person name="Gilroy R."/>
            <person name="Ravi A."/>
            <person name="Getino M."/>
            <person name="Pursley I."/>
            <person name="Horton D.L."/>
            <person name="Alikhan N.F."/>
            <person name="Baker D."/>
            <person name="Gharbi K."/>
            <person name="Hall N."/>
            <person name="Watson M."/>
            <person name="Adriaenssens E.M."/>
            <person name="Foster-Nyarko E."/>
            <person name="Jarju S."/>
            <person name="Secka A."/>
            <person name="Antonio M."/>
            <person name="Oren A."/>
            <person name="Chaudhuri R.R."/>
            <person name="La Ragione R."/>
            <person name="Hildebrand F."/>
            <person name="Pallen M.J."/>
        </authorList>
    </citation>
    <scope>NUCLEOTIDE SEQUENCE</scope>
    <source>
        <strain evidence="5">11687</strain>
    </source>
</reference>
<dbReference type="PANTHER" id="PTHR30576:SF0">
    <property type="entry name" value="UNDECAPRENYL-PHOSPHATE N-ACETYLGALACTOSAMINYL 1-PHOSPHATE TRANSFERASE-RELATED"/>
    <property type="match status" value="1"/>
</dbReference>
<comment type="similarity">
    <text evidence="1">Belongs to the bacterial sugar transferase family.</text>
</comment>
<sequence length="286" mass="31845">MAKFLSTWYGLTIFIAFDALAAIAVIAIGYRWVFKRLLDILASAVCMAALSPVFLVLFLRGLLLRRRSGGEVKVIEREYCVGKKARAIVLHAFSSGQAPEEPAGQSRNKWQGIYKLPCLFDIFCGRLSFIGVRKFSFADAALVSEADEGRFAVRPGLINPLAATGDGETDYPEMFRSDLRYWKRLGLGTDLRIFFTWALRCIRGERDWLGSTSETSYAAALLEAGEITREDFEAVTANALAEEEELRKKYEAKGEESEKIETDEATEEAEGNEAGSEESEESENDS</sequence>
<name>A0A9D1MEH2_9FIRM</name>
<evidence type="ECO:0000256" key="2">
    <source>
        <dbReference type="SAM" id="MobiDB-lite"/>
    </source>
</evidence>
<evidence type="ECO:0000256" key="3">
    <source>
        <dbReference type="SAM" id="Phobius"/>
    </source>
</evidence>
<protein>
    <submittedName>
        <fullName evidence="5">Sugar transferase</fullName>
    </submittedName>
</protein>
<accession>A0A9D1MEH2</accession>
<dbReference type="AlphaFoldDB" id="A0A9D1MEH2"/>
<organism evidence="5 6">
    <name type="scientific">Candidatus Scatosoma pullistercoris</name>
    <dbReference type="NCBI Taxonomy" id="2840934"/>
    <lineage>
        <taxon>Bacteria</taxon>
        <taxon>Bacillati</taxon>
        <taxon>Bacillota</taxon>
        <taxon>Clostridia</taxon>
        <taxon>Candidatus Scatosoma</taxon>
    </lineage>
</organism>
<feature type="compositionally biased region" description="Acidic residues" evidence="2">
    <location>
        <begin position="263"/>
        <end position="286"/>
    </location>
</feature>
<proteinExistence type="inferred from homology"/>
<dbReference type="EMBL" id="DVMZ01000051">
    <property type="protein sequence ID" value="HIU58802.1"/>
    <property type="molecule type" value="Genomic_DNA"/>
</dbReference>
<dbReference type="InterPro" id="IPR003362">
    <property type="entry name" value="Bact_transf"/>
</dbReference>
<feature type="transmembrane region" description="Helical" evidence="3">
    <location>
        <begin position="7"/>
        <end position="34"/>
    </location>
</feature>
<dbReference type="Proteomes" id="UP000824081">
    <property type="component" value="Unassembled WGS sequence"/>
</dbReference>
<evidence type="ECO:0000313" key="6">
    <source>
        <dbReference type="Proteomes" id="UP000824081"/>
    </source>
</evidence>
<dbReference type="GO" id="GO:0016780">
    <property type="term" value="F:phosphotransferase activity, for other substituted phosphate groups"/>
    <property type="evidence" value="ECO:0007669"/>
    <property type="project" value="TreeGrafter"/>
</dbReference>
<reference evidence="5" key="1">
    <citation type="submission" date="2020-10" db="EMBL/GenBank/DDBJ databases">
        <authorList>
            <person name="Gilroy R."/>
        </authorList>
    </citation>
    <scope>NUCLEOTIDE SEQUENCE</scope>
    <source>
        <strain evidence="5">11687</strain>
    </source>
</reference>
<feature type="transmembrane region" description="Helical" evidence="3">
    <location>
        <begin position="40"/>
        <end position="59"/>
    </location>
</feature>
<keyword evidence="3" id="KW-0472">Membrane</keyword>
<keyword evidence="3" id="KW-0812">Transmembrane</keyword>
<keyword evidence="3" id="KW-1133">Transmembrane helix</keyword>